<evidence type="ECO:0000313" key="12">
    <source>
        <dbReference type="EMBL" id="KAG8458635.1"/>
    </source>
</evidence>
<dbReference type="InterPro" id="IPR015500">
    <property type="entry name" value="Peptidase_S8_subtilisin-rel"/>
</dbReference>
<dbReference type="SUPFAM" id="SSF52743">
    <property type="entry name" value="Subtilisin-like"/>
    <property type="match status" value="1"/>
</dbReference>
<dbReference type="Pfam" id="PF23094">
    <property type="entry name" value="MBTPS1_3rd"/>
    <property type="match status" value="1"/>
</dbReference>
<name>A0A8J5XD66_DIALT</name>
<feature type="region of interest" description="Disordered" evidence="6">
    <location>
        <begin position="1128"/>
        <end position="1157"/>
    </location>
</feature>
<feature type="region of interest" description="Disordered" evidence="6">
    <location>
        <begin position="1196"/>
        <end position="1215"/>
    </location>
</feature>
<dbReference type="AlphaFoldDB" id="A0A8J5XD66"/>
<feature type="active site" description="Charge relay system" evidence="5">
    <location>
        <position position="148"/>
    </location>
</feature>
<evidence type="ECO:0000256" key="5">
    <source>
        <dbReference type="PROSITE-ProRule" id="PRU01240"/>
    </source>
</evidence>
<protein>
    <recommendedName>
        <fullName evidence="14">Peptidase S8/S53 domain-containing protein</fullName>
    </recommendedName>
</protein>
<comment type="caution">
    <text evidence="12">The sequence shown here is derived from an EMBL/GenBank/DDBJ whole genome shotgun (WGS) entry which is preliminary data.</text>
</comment>
<keyword evidence="7" id="KW-1133">Transmembrane helix</keyword>
<dbReference type="PROSITE" id="PS00138">
    <property type="entry name" value="SUBTILASE_SER"/>
    <property type="match status" value="1"/>
</dbReference>
<dbReference type="PRINTS" id="PR00723">
    <property type="entry name" value="SUBTILISIN"/>
</dbReference>
<keyword evidence="7" id="KW-0472">Membrane</keyword>
<evidence type="ECO:0000313" key="13">
    <source>
        <dbReference type="Proteomes" id="UP000751190"/>
    </source>
</evidence>
<evidence type="ECO:0000259" key="11">
    <source>
        <dbReference type="Pfam" id="PF23094"/>
    </source>
</evidence>
<keyword evidence="7" id="KW-0812">Transmembrane</keyword>
<evidence type="ECO:0000256" key="3">
    <source>
        <dbReference type="ARBA" id="ARBA00022801"/>
    </source>
</evidence>
<dbReference type="GO" id="GO:0006508">
    <property type="term" value="P:proteolysis"/>
    <property type="evidence" value="ECO:0007669"/>
    <property type="project" value="UniProtKB-KW"/>
</dbReference>
<dbReference type="InterPro" id="IPR050131">
    <property type="entry name" value="Peptidase_S8_subtilisin-like"/>
</dbReference>
<keyword evidence="3 5" id="KW-0378">Hydrolase</keyword>
<dbReference type="Pfam" id="PF23001">
    <property type="entry name" value="MBTP1_N"/>
    <property type="match status" value="1"/>
</dbReference>
<dbReference type="Proteomes" id="UP000751190">
    <property type="component" value="Unassembled WGS sequence"/>
</dbReference>
<dbReference type="InterPro" id="IPR036852">
    <property type="entry name" value="Peptidase_S8/S53_dom_sf"/>
</dbReference>
<dbReference type="PANTHER" id="PTHR43806:SF7">
    <property type="entry name" value="MEMBRANE-BOUND TRANSCRIPTION FACTOR SITE-1 PROTEASE"/>
    <property type="match status" value="1"/>
</dbReference>
<feature type="domain" description="MBTPS1 third" evidence="11">
    <location>
        <begin position="544"/>
        <end position="683"/>
    </location>
</feature>
<evidence type="ECO:0000256" key="2">
    <source>
        <dbReference type="ARBA" id="ARBA00022670"/>
    </source>
</evidence>
<dbReference type="Pfam" id="PF00082">
    <property type="entry name" value="Peptidase_S8"/>
    <property type="match status" value="1"/>
</dbReference>
<evidence type="ECO:0000256" key="6">
    <source>
        <dbReference type="SAM" id="MobiDB-lite"/>
    </source>
</evidence>
<feature type="domain" description="Peptidase S8/S53" evidence="8">
    <location>
        <begin position="139"/>
        <end position="416"/>
    </location>
</feature>
<dbReference type="PROSITE" id="PS51892">
    <property type="entry name" value="SUBTILASE"/>
    <property type="match status" value="1"/>
</dbReference>
<dbReference type="InterPro" id="IPR057032">
    <property type="entry name" value="MBTPS1_4th"/>
</dbReference>
<feature type="active site" description="Charge relay system" evidence="5">
    <location>
        <position position="358"/>
    </location>
</feature>
<feature type="compositionally biased region" description="Low complexity" evidence="6">
    <location>
        <begin position="1144"/>
        <end position="1157"/>
    </location>
</feature>
<dbReference type="InterPro" id="IPR000209">
    <property type="entry name" value="Peptidase_S8/S53_dom"/>
</dbReference>
<dbReference type="OrthoDB" id="1740355at2759"/>
<keyword evidence="13" id="KW-1185">Reference proteome</keyword>
<evidence type="ECO:0008006" key="14">
    <source>
        <dbReference type="Google" id="ProtNLM"/>
    </source>
</evidence>
<feature type="region of interest" description="Disordered" evidence="6">
    <location>
        <begin position="1009"/>
        <end position="1029"/>
    </location>
</feature>
<organism evidence="12 13">
    <name type="scientific">Diacronema lutheri</name>
    <name type="common">Unicellular marine alga</name>
    <name type="synonym">Monochrysis lutheri</name>
    <dbReference type="NCBI Taxonomy" id="2081491"/>
    <lineage>
        <taxon>Eukaryota</taxon>
        <taxon>Haptista</taxon>
        <taxon>Haptophyta</taxon>
        <taxon>Pavlovophyceae</taxon>
        <taxon>Pavlovales</taxon>
        <taxon>Pavlovaceae</taxon>
        <taxon>Diacronema</taxon>
    </lineage>
</organism>
<feature type="region of interest" description="Disordered" evidence="6">
    <location>
        <begin position="93"/>
        <end position="112"/>
    </location>
</feature>
<dbReference type="InterPro" id="IPR057060">
    <property type="entry name" value="MBTPS1_3rd"/>
</dbReference>
<comment type="similarity">
    <text evidence="1 5">Belongs to the peptidase S8 family.</text>
</comment>
<reference evidence="12" key="1">
    <citation type="submission" date="2021-05" db="EMBL/GenBank/DDBJ databases">
        <title>The genome of the haptophyte Pavlova lutheri (Diacronema luteri, Pavlovales) - a model for lipid biosynthesis in eukaryotic algae.</title>
        <authorList>
            <person name="Hulatt C.J."/>
            <person name="Posewitz M.C."/>
        </authorList>
    </citation>
    <scope>NUCLEOTIDE SEQUENCE</scope>
    <source>
        <strain evidence="12">NIVA-4/92</strain>
    </source>
</reference>
<feature type="transmembrane region" description="Helical" evidence="7">
    <location>
        <begin position="1166"/>
        <end position="1187"/>
    </location>
</feature>
<feature type="domain" description="Membrane-bound transcription factor site-1 protease-like N-terminal" evidence="9">
    <location>
        <begin position="5"/>
        <end position="85"/>
    </location>
</feature>
<evidence type="ECO:0000259" key="10">
    <source>
        <dbReference type="Pfam" id="PF23090"/>
    </source>
</evidence>
<feature type="compositionally biased region" description="Pro residues" evidence="6">
    <location>
        <begin position="97"/>
        <end position="107"/>
    </location>
</feature>
<evidence type="ECO:0000256" key="4">
    <source>
        <dbReference type="ARBA" id="ARBA00022825"/>
    </source>
</evidence>
<dbReference type="OMA" id="SCHISSI"/>
<evidence type="ECO:0000259" key="9">
    <source>
        <dbReference type="Pfam" id="PF23001"/>
    </source>
</evidence>
<feature type="domain" description="MBTPS1 fourth" evidence="10">
    <location>
        <begin position="685"/>
        <end position="991"/>
    </location>
</feature>
<keyword evidence="4 5" id="KW-0720">Serine protease</keyword>
<dbReference type="GO" id="GO:0004252">
    <property type="term" value="F:serine-type endopeptidase activity"/>
    <property type="evidence" value="ECO:0007669"/>
    <property type="project" value="UniProtKB-UniRule"/>
</dbReference>
<dbReference type="InterPro" id="IPR055143">
    <property type="entry name" value="MBTP1_N"/>
</dbReference>
<proteinExistence type="inferred from homology"/>
<evidence type="ECO:0000259" key="8">
    <source>
        <dbReference type="Pfam" id="PF00082"/>
    </source>
</evidence>
<dbReference type="InterPro" id="IPR023828">
    <property type="entry name" value="Peptidase_S8_Ser-AS"/>
</dbReference>
<accession>A0A8J5XD66</accession>
<keyword evidence="2 5" id="KW-0645">Protease</keyword>
<evidence type="ECO:0000256" key="1">
    <source>
        <dbReference type="ARBA" id="ARBA00011073"/>
    </source>
</evidence>
<dbReference type="Pfam" id="PF23090">
    <property type="entry name" value="MBTPS1_4th"/>
    <property type="match status" value="1"/>
</dbReference>
<feature type="active site" description="Charge relay system" evidence="5">
    <location>
        <position position="180"/>
    </location>
</feature>
<evidence type="ECO:0000256" key="7">
    <source>
        <dbReference type="SAM" id="Phobius"/>
    </source>
</evidence>
<dbReference type="EMBL" id="JAGTXO010000049">
    <property type="protein sequence ID" value="KAG8458635.1"/>
    <property type="molecule type" value="Genomic_DNA"/>
</dbReference>
<sequence>MTIRYVVQFAAYRDATTHAAAVGDALRLAGACEASWRVVPRANAASAQPTDFALLELATADEPEFRSILRALRSCAGVRRVAIDRSLTLATAAAPESAPPRARPGPPGVRERSPAIVARGASAAELLGAPSLWRHNHTGTGIRVAVFDSGLSAAGAMHIRNVESVLDWTDEAGADDALGHGTAVANLIGGSHPACPGAAPDATLLIYKVFTRAQASSTAWLLDALNHAKGSGAHLLNLSVGGPDFLDAVFVDKVRELSAAGIVIVSGAGNGGPLGGTLLNPADQPDVLAVGGLSANDEPSRIAAGLPPRLARFSARGPTAWEQPSGGAPRWKPDVLAPAVRISAPGADGECAAHTGTSFACPLVSGAAALLAAAACAPRAAGAPRAPGCGWLNPASLRQLLVASAQPLPDEGLNEQGGGALSLRAAAVQLRALLAVAPDGARAAPAAGAANDATRGAARGGEAVGYDATDDVADGEERVAARPPLGMPSLWPPALALAGPGRAGCAALAARVAAAAAAAAAPPRAAPRAEPGARAHALVGCVHEALYVGRQPVLLNVTVLNPLGARARFVGAPRWVPAGARASAPPAGDGAAFAAAESVRVRFVLPPDGVVWPWSGWIGLSITYESAEPASARANASGAGARFEGELCGAAELRLVTRRVSRSGAAQTIVSRLSLPLRAIVVRTPERHRRVLFDVRHSLSFPPGYVPRDDLAAPAVQMFDAAGADALGANFARVGEALRSRGYWLESLSCDLLCFRAEWYGTLLLVDSEDHFSAAEAAKLRTDVLHAGLSLVVLADWWQPTVARQLAFDDEGTAARWTPATGGANLPALNVLLAPFGIAFGEGALRGAIRGAAGVSAGYASGARLSRFPAFGQLLTARLADEGRFMAQHSLAHSAELEASLRVEGGVRADWAEEGTPLRYELVTAAVAGLAQFGVAPRHGATAQTARRSGRIAVFGDSSCADDAYDDARAHGGDCGWLVSELLEYAAMGTPPASLAAELLTLSSRYASDVPPARAERPRGSTSDVANGSGREVVADFAPAPQPSARGGSALWRRLRRGRAPAAAPARAQPVCGSRVGQPCAHRAWGLVQCEPIDGTAQPGDDADVVVFWPSVGSLSAQAAVVEPVNLAQPQRASRELDTDADTDAPPGRAPGARTPRGQLTSAAELLALPLFLLAVLACAAVALLAARLHRRRTRRRAALGASSDRPRAGAAFWSGRDRPRTVGALADAAMQLA</sequence>
<dbReference type="PANTHER" id="PTHR43806">
    <property type="entry name" value="PEPTIDASE S8"/>
    <property type="match status" value="1"/>
</dbReference>
<dbReference type="Gene3D" id="3.40.50.200">
    <property type="entry name" value="Peptidase S8/S53 domain"/>
    <property type="match status" value="1"/>
</dbReference>
<dbReference type="GO" id="GO:0005794">
    <property type="term" value="C:Golgi apparatus"/>
    <property type="evidence" value="ECO:0007669"/>
    <property type="project" value="TreeGrafter"/>
</dbReference>
<gene>
    <name evidence="12" type="ORF">KFE25_008432</name>
</gene>